<reference evidence="6 7" key="1">
    <citation type="submission" date="2018-05" db="EMBL/GenBank/DDBJ databases">
        <title>A metagenomic window into the 2 km-deep terrestrial subsurface aquifer revealed taxonomically and functionally diverse microbial community comprising novel uncultured bacterial lineages.</title>
        <authorList>
            <person name="Kadnikov V.V."/>
            <person name="Mardanov A.V."/>
            <person name="Beletsky A.V."/>
            <person name="Banks D."/>
            <person name="Pimenov N.V."/>
            <person name="Frank Y.A."/>
            <person name="Karnachuk O.V."/>
            <person name="Ravin N.V."/>
        </authorList>
    </citation>
    <scope>NUCLEOTIDE SEQUENCE [LARGE SCALE GENOMIC DNA]</scope>
    <source>
        <strain evidence="6">BY5</strain>
    </source>
</reference>
<dbReference type="Pfam" id="PF06803">
    <property type="entry name" value="DUF1232"/>
    <property type="match status" value="1"/>
</dbReference>
<protein>
    <recommendedName>
        <fullName evidence="5">DUF1232 domain-containing protein</fullName>
    </recommendedName>
</protein>
<comment type="caution">
    <text evidence="6">The sequence shown here is derived from an EMBL/GenBank/DDBJ whole genome shotgun (WGS) entry which is preliminary data.</text>
</comment>
<comment type="subcellular location">
    <subcellularLocation>
        <location evidence="1">Endomembrane system</location>
        <topology evidence="1">Multi-pass membrane protein</topology>
    </subcellularLocation>
</comment>
<organism evidence="6 7">
    <name type="scientific">Candidatus Ozemobacter sibiricus</name>
    <dbReference type="NCBI Taxonomy" id="2268124"/>
    <lineage>
        <taxon>Bacteria</taxon>
        <taxon>Candidatus Ozemobacteria</taxon>
        <taxon>Candidatus Ozemobacterales</taxon>
        <taxon>Candidatus Ozemobacteraceae</taxon>
        <taxon>Candidatus Ozemobacter</taxon>
    </lineage>
</organism>
<dbReference type="AlphaFoldDB" id="A0A367ZK74"/>
<dbReference type="EMBL" id="QOQW01000022">
    <property type="protein sequence ID" value="RCK78440.1"/>
    <property type="molecule type" value="Genomic_DNA"/>
</dbReference>
<evidence type="ECO:0000313" key="6">
    <source>
        <dbReference type="EMBL" id="RCK78440.1"/>
    </source>
</evidence>
<dbReference type="GO" id="GO:0012505">
    <property type="term" value="C:endomembrane system"/>
    <property type="evidence" value="ECO:0007669"/>
    <property type="project" value="UniProtKB-SubCell"/>
</dbReference>
<keyword evidence="3" id="KW-1133">Transmembrane helix</keyword>
<evidence type="ECO:0000256" key="2">
    <source>
        <dbReference type="ARBA" id="ARBA00022692"/>
    </source>
</evidence>
<evidence type="ECO:0000259" key="5">
    <source>
        <dbReference type="Pfam" id="PF06803"/>
    </source>
</evidence>
<gene>
    <name evidence="6" type="ORF">OZSIB_1360</name>
</gene>
<feature type="domain" description="DUF1232" evidence="5">
    <location>
        <begin position="37"/>
        <end position="69"/>
    </location>
</feature>
<proteinExistence type="predicted"/>
<accession>A0A367ZK74</accession>
<dbReference type="InterPro" id="IPR010652">
    <property type="entry name" value="DUF1232"/>
</dbReference>
<keyword evidence="4" id="KW-0472">Membrane</keyword>
<name>A0A367ZK74_9BACT</name>
<evidence type="ECO:0000256" key="3">
    <source>
        <dbReference type="ARBA" id="ARBA00022989"/>
    </source>
</evidence>
<evidence type="ECO:0000256" key="1">
    <source>
        <dbReference type="ARBA" id="ARBA00004127"/>
    </source>
</evidence>
<evidence type="ECO:0000313" key="7">
    <source>
        <dbReference type="Proteomes" id="UP000252355"/>
    </source>
</evidence>
<dbReference type="Proteomes" id="UP000252355">
    <property type="component" value="Unassembled WGS sequence"/>
</dbReference>
<sequence length="145" mass="16679">MPDKSRLQRQIEASLRRLIDRFTAYAATAQRPDHRELLAGTFVYLLDEDDLVPDQIPNIGYLDDLMLFLAVTPHLTEAGQANPVLSRAELEQELAFVEKHKAMLFTRVDPSIDRIRQKGREAVDRLADLCHQISERYSHLGREEP</sequence>
<keyword evidence="2" id="KW-0812">Transmembrane</keyword>
<evidence type="ECO:0000256" key="4">
    <source>
        <dbReference type="ARBA" id="ARBA00023136"/>
    </source>
</evidence>